<dbReference type="SUPFAM" id="SSF52374">
    <property type="entry name" value="Nucleotidylyl transferase"/>
    <property type="match status" value="1"/>
</dbReference>
<dbReference type="Gene3D" id="2.170.220.10">
    <property type="match status" value="1"/>
</dbReference>
<name>A0A2M7AW08_9BACT</name>
<evidence type="ECO:0000256" key="2">
    <source>
        <dbReference type="ARBA" id="ARBA00022598"/>
    </source>
</evidence>
<evidence type="ECO:0000313" key="10">
    <source>
        <dbReference type="Proteomes" id="UP000228775"/>
    </source>
</evidence>
<dbReference type="GO" id="GO:0006431">
    <property type="term" value="P:methionyl-tRNA aminoacylation"/>
    <property type="evidence" value="ECO:0007669"/>
    <property type="project" value="InterPro"/>
</dbReference>
<comment type="similarity">
    <text evidence="7">Belongs to the class-I aminoacyl-tRNA synthetase family.</text>
</comment>
<keyword evidence="2 7" id="KW-0436">Ligase</keyword>
<dbReference type="InterPro" id="IPR023457">
    <property type="entry name" value="Met-tRNA_synth_2"/>
</dbReference>
<dbReference type="PRINTS" id="PR01041">
    <property type="entry name" value="TRNASYNTHMET"/>
</dbReference>
<dbReference type="Proteomes" id="UP000228775">
    <property type="component" value="Unassembled WGS sequence"/>
</dbReference>
<keyword evidence="6 7" id="KW-0030">Aminoacyl-tRNA synthetase</keyword>
<dbReference type="AlphaFoldDB" id="A0A2M7AW08"/>
<proteinExistence type="inferred from homology"/>
<reference evidence="10" key="1">
    <citation type="submission" date="2017-09" db="EMBL/GenBank/DDBJ databases">
        <title>Depth-based differentiation of microbial function through sediment-hosted aquifers and enrichment of novel symbionts in the deep terrestrial subsurface.</title>
        <authorList>
            <person name="Probst A.J."/>
            <person name="Ladd B."/>
            <person name="Jarett J.K."/>
            <person name="Geller-Mcgrath D.E."/>
            <person name="Sieber C.M.K."/>
            <person name="Emerson J.B."/>
            <person name="Anantharaman K."/>
            <person name="Thomas B.C."/>
            <person name="Malmstrom R."/>
            <person name="Stieglmeier M."/>
            <person name="Klingl A."/>
            <person name="Woyke T."/>
            <person name="Ryan C.M."/>
            <person name="Banfield J.F."/>
        </authorList>
    </citation>
    <scope>NUCLEOTIDE SEQUENCE [LARGE SCALE GENOMIC DNA]</scope>
</reference>
<protein>
    <recommendedName>
        <fullName evidence="1">methionine--tRNA ligase</fullName>
        <ecNumber evidence="1">6.1.1.10</ecNumber>
    </recommendedName>
</protein>
<comment type="caution">
    <text evidence="9">The sequence shown here is derived from an EMBL/GenBank/DDBJ whole genome shotgun (WGS) entry which is preliminary data.</text>
</comment>
<dbReference type="InterPro" id="IPR014729">
    <property type="entry name" value="Rossmann-like_a/b/a_fold"/>
</dbReference>
<evidence type="ECO:0000256" key="3">
    <source>
        <dbReference type="ARBA" id="ARBA00022741"/>
    </source>
</evidence>
<evidence type="ECO:0000313" key="9">
    <source>
        <dbReference type="EMBL" id="PIU74802.1"/>
    </source>
</evidence>
<feature type="domain" description="Methionyl/Leucyl tRNA synthetase" evidence="8">
    <location>
        <begin position="149"/>
        <end position="386"/>
    </location>
</feature>
<dbReference type="EMBL" id="PEVY01000087">
    <property type="protein sequence ID" value="PIU74802.1"/>
    <property type="molecule type" value="Genomic_DNA"/>
</dbReference>
<keyword evidence="5 7" id="KW-0648">Protein biosynthesis</keyword>
<evidence type="ECO:0000256" key="1">
    <source>
        <dbReference type="ARBA" id="ARBA00012838"/>
    </source>
</evidence>
<organism evidence="9 10">
    <name type="scientific">Candidatus Portnoybacteria bacterium CG06_land_8_20_14_3_00_39_12</name>
    <dbReference type="NCBI Taxonomy" id="1974809"/>
    <lineage>
        <taxon>Bacteria</taxon>
        <taxon>Candidatus Portnoyibacteriota</taxon>
    </lineage>
</organism>
<dbReference type="Pfam" id="PF09334">
    <property type="entry name" value="tRNA-synt_1g"/>
    <property type="match status" value="2"/>
</dbReference>
<dbReference type="GO" id="GO:0004825">
    <property type="term" value="F:methionine-tRNA ligase activity"/>
    <property type="evidence" value="ECO:0007669"/>
    <property type="project" value="UniProtKB-EC"/>
</dbReference>
<evidence type="ECO:0000256" key="4">
    <source>
        <dbReference type="ARBA" id="ARBA00022840"/>
    </source>
</evidence>
<dbReference type="GO" id="GO:0005524">
    <property type="term" value="F:ATP binding"/>
    <property type="evidence" value="ECO:0007669"/>
    <property type="project" value="UniProtKB-KW"/>
</dbReference>
<dbReference type="InterPro" id="IPR009080">
    <property type="entry name" value="tRNAsynth_Ia_anticodon-bd"/>
</dbReference>
<accession>A0A2M7AW08</accession>
<feature type="domain" description="Methionyl/Leucyl tRNA synthetase" evidence="8">
    <location>
        <begin position="5"/>
        <end position="148"/>
    </location>
</feature>
<keyword evidence="3 7" id="KW-0547">Nucleotide-binding</keyword>
<dbReference type="FunFam" id="2.170.220.10:FF:000003">
    <property type="entry name" value="Methionine--tRNA ligase"/>
    <property type="match status" value="1"/>
</dbReference>
<dbReference type="SUPFAM" id="SSF47323">
    <property type="entry name" value="Anticodon-binding domain of a subclass of class I aminoacyl-tRNA synthetases"/>
    <property type="match status" value="1"/>
</dbReference>
<evidence type="ECO:0000259" key="8">
    <source>
        <dbReference type="Pfam" id="PF09334"/>
    </source>
</evidence>
<evidence type="ECO:0000256" key="7">
    <source>
        <dbReference type="RuleBase" id="RU363039"/>
    </source>
</evidence>
<sequence>MNKFFITTPIYYVNSQPHIGHAYTTVAVDVLARYHRLKGEQVFFLTGTDEHGAKICQAAQKAGHQEQKFCDLISEQFKQAWRALNIDYSYFIRTTDREHEKGVVEFLTQLKDEGFLYEADYGGLYCVGCEKFMTEKELIDGRCPDHQREPEKISEKNWFFKLKEFLPRIEKLITDDQILIQPANAKKEVLGLFKQGMEDFSVSRQNVSWGIKLPWDQSQTIYVWVDALLNYWTALQNNNTVILNGAQRSEESQGLNDNIPGSFVGSRSPQDDLRHFWPPDLHIMSHDILKFHAVYWPAMLLAAGLALPRQIFIHGYFTINGQKMSKTIGNVIVPQELIEKFGVDATRYLLLAQFPFGNDGDISLDRMIETYNAHLANGLGNLVARVAKFGFKIQDSRFKNNSEEQYQKLMADLDLYGVVKLAQEKIQECDGQINKIQPWKIKDKPEQEKVLKPIIKEILFISRCLAPIMLTTSQKIVEIFKTGQSEILFPRII</sequence>
<dbReference type="EC" id="6.1.1.10" evidence="1"/>
<evidence type="ECO:0000256" key="6">
    <source>
        <dbReference type="ARBA" id="ARBA00023146"/>
    </source>
</evidence>
<dbReference type="PANTHER" id="PTHR43326">
    <property type="entry name" value="METHIONYL-TRNA SYNTHETASE"/>
    <property type="match status" value="1"/>
</dbReference>
<dbReference type="Gene3D" id="3.40.50.620">
    <property type="entry name" value="HUPs"/>
    <property type="match status" value="1"/>
</dbReference>
<gene>
    <name evidence="9" type="ORF">COS76_04155</name>
</gene>
<dbReference type="CDD" id="cd00814">
    <property type="entry name" value="MetRS_core"/>
    <property type="match status" value="1"/>
</dbReference>
<dbReference type="PANTHER" id="PTHR43326:SF1">
    <property type="entry name" value="METHIONINE--TRNA LIGASE, MITOCHONDRIAL"/>
    <property type="match status" value="1"/>
</dbReference>
<dbReference type="InterPro" id="IPR033911">
    <property type="entry name" value="MetRS_core"/>
</dbReference>
<evidence type="ECO:0000256" key="5">
    <source>
        <dbReference type="ARBA" id="ARBA00022917"/>
    </source>
</evidence>
<keyword evidence="4 7" id="KW-0067">ATP-binding</keyword>
<dbReference type="InterPro" id="IPR015413">
    <property type="entry name" value="Methionyl/Leucyl_tRNA_Synth"/>
</dbReference>
<dbReference type="Gene3D" id="1.10.730.10">
    <property type="entry name" value="Isoleucyl-tRNA Synthetase, Domain 1"/>
    <property type="match status" value="1"/>
</dbReference>